<name>A0ABP5AP64_9ACTN</name>
<sequence length="211" mass="23832">MSTDAIIIFGVAVAIILGLIFFLPRMQGGGGNVERRFGPEYDRTVARHDGDTKAARKDLSDRLRRHRDLRTRRLSERERDQYAAQWAAIQEQFVDSPAAAVAEADHLLTRLVHDRGFPSDEYDEQISALSVHHPKRVDGYRRLHAVAGQEHPGGTDTEELRAVMIEARELFEDLLTSEPDRPRGKRLRLSERLHVPGMRNRHQPTTSGGGA</sequence>
<dbReference type="EMBL" id="BAAAMJ010000029">
    <property type="protein sequence ID" value="GAA1917481.1"/>
    <property type="molecule type" value="Genomic_DNA"/>
</dbReference>
<reference evidence="3" key="1">
    <citation type="journal article" date="2019" name="Int. J. Syst. Evol. Microbiol.">
        <title>The Global Catalogue of Microorganisms (GCM) 10K type strain sequencing project: providing services to taxonomists for standard genome sequencing and annotation.</title>
        <authorList>
            <consortium name="The Broad Institute Genomics Platform"/>
            <consortium name="The Broad Institute Genome Sequencing Center for Infectious Disease"/>
            <person name="Wu L."/>
            <person name="Ma J."/>
        </authorList>
    </citation>
    <scope>NUCLEOTIDE SEQUENCE [LARGE SCALE GENOMIC DNA]</scope>
    <source>
        <strain evidence="3">JCM 13581</strain>
    </source>
</reference>
<comment type="caution">
    <text evidence="2">The sequence shown here is derived from an EMBL/GenBank/DDBJ whole genome shotgun (WGS) entry which is preliminary data.</text>
</comment>
<dbReference type="RefSeq" id="WP_344262144.1">
    <property type="nucleotide sequence ID" value="NZ_BAAAMJ010000029.1"/>
</dbReference>
<accession>A0ABP5AP64</accession>
<organism evidence="2 3">
    <name type="scientific">Streptomyces sodiiphilus</name>
    <dbReference type="NCBI Taxonomy" id="226217"/>
    <lineage>
        <taxon>Bacteria</taxon>
        <taxon>Bacillati</taxon>
        <taxon>Actinomycetota</taxon>
        <taxon>Actinomycetes</taxon>
        <taxon>Kitasatosporales</taxon>
        <taxon>Streptomycetaceae</taxon>
        <taxon>Streptomyces</taxon>
    </lineage>
</organism>
<evidence type="ECO:0000313" key="3">
    <source>
        <dbReference type="Proteomes" id="UP001501303"/>
    </source>
</evidence>
<proteinExistence type="predicted"/>
<gene>
    <name evidence="2" type="ORF">GCM10009716_28180</name>
</gene>
<keyword evidence="3" id="KW-1185">Reference proteome</keyword>
<dbReference type="Proteomes" id="UP001501303">
    <property type="component" value="Unassembled WGS sequence"/>
</dbReference>
<evidence type="ECO:0008006" key="4">
    <source>
        <dbReference type="Google" id="ProtNLM"/>
    </source>
</evidence>
<feature type="transmembrane region" description="Helical" evidence="1">
    <location>
        <begin position="6"/>
        <end position="26"/>
    </location>
</feature>
<keyword evidence="1" id="KW-0812">Transmembrane</keyword>
<evidence type="ECO:0000313" key="2">
    <source>
        <dbReference type="EMBL" id="GAA1917481.1"/>
    </source>
</evidence>
<evidence type="ECO:0000256" key="1">
    <source>
        <dbReference type="SAM" id="Phobius"/>
    </source>
</evidence>
<keyword evidence="1" id="KW-1133">Transmembrane helix</keyword>
<keyword evidence="1" id="KW-0472">Membrane</keyword>
<protein>
    <recommendedName>
        <fullName evidence="4">Secreted protein</fullName>
    </recommendedName>
</protein>